<protein>
    <submittedName>
        <fullName evidence="3">MerR family transcriptional regulator</fullName>
    </submittedName>
</protein>
<dbReference type="PROSITE" id="PS00552">
    <property type="entry name" value="HTH_MERR_1"/>
    <property type="match status" value="1"/>
</dbReference>
<evidence type="ECO:0000259" key="2">
    <source>
        <dbReference type="PROSITE" id="PS50937"/>
    </source>
</evidence>
<dbReference type="Gene3D" id="1.10.1660.10">
    <property type="match status" value="1"/>
</dbReference>
<dbReference type="SMART" id="SM00422">
    <property type="entry name" value="HTH_MERR"/>
    <property type="match status" value="1"/>
</dbReference>
<dbReference type="InterPro" id="IPR000551">
    <property type="entry name" value="MerR-type_HTH_dom"/>
</dbReference>
<dbReference type="InterPro" id="IPR047057">
    <property type="entry name" value="MerR_fam"/>
</dbReference>
<reference evidence="4" key="1">
    <citation type="journal article" date="2019" name="Int. J. Syst. Evol. Microbiol.">
        <title>The Global Catalogue of Microorganisms (GCM) 10K type strain sequencing project: providing services to taxonomists for standard genome sequencing and annotation.</title>
        <authorList>
            <consortium name="The Broad Institute Genomics Platform"/>
            <consortium name="The Broad Institute Genome Sequencing Center for Infectious Disease"/>
            <person name="Wu L."/>
            <person name="Ma J."/>
        </authorList>
    </citation>
    <scope>NUCLEOTIDE SEQUENCE [LARGE SCALE GENOMIC DNA]</scope>
    <source>
        <strain evidence="4">CCM 8897</strain>
    </source>
</reference>
<gene>
    <name evidence="3" type="ORF">ACFQHW_01660</name>
</gene>
<dbReference type="PANTHER" id="PTHR30204:SF82">
    <property type="entry name" value="TRANSCRIPTIONAL REGULATOR, MERR FAMILY"/>
    <property type="match status" value="1"/>
</dbReference>
<evidence type="ECO:0000313" key="4">
    <source>
        <dbReference type="Proteomes" id="UP001596310"/>
    </source>
</evidence>
<comment type="caution">
    <text evidence="3">The sequence shown here is derived from an EMBL/GenBank/DDBJ whole genome shotgun (WGS) entry which is preliminary data.</text>
</comment>
<dbReference type="Pfam" id="PF13411">
    <property type="entry name" value="MerR_1"/>
    <property type="match status" value="1"/>
</dbReference>
<name>A0ABW1UK19_9LACO</name>
<organism evidence="3 4">
    <name type="scientific">Lapidilactobacillus achengensis</name>
    <dbReference type="NCBI Taxonomy" id="2486000"/>
    <lineage>
        <taxon>Bacteria</taxon>
        <taxon>Bacillati</taxon>
        <taxon>Bacillota</taxon>
        <taxon>Bacilli</taxon>
        <taxon>Lactobacillales</taxon>
        <taxon>Lactobacillaceae</taxon>
        <taxon>Lapidilactobacillus</taxon>
    </lineage>
</organism>
<feature type="domain" description="HTH merR-type" evidence="2">
    <location>
        <begin position="1"/>
        <end position="71"/>
    </location>
</feature>
<dbReference type="PROSITE" id="PS50937">
    <property type="entry name" value="HTH_MERR_2"/>
    <property type="match status" value="1"/>
</dbReference>
<dbReference type="CDD" id="cd01109">
    <property type="entry name" value="HTH_YyaN"/>
    <property type="match status" value="1"/>
</dbReference>
<dbReference type="InterPro" id="IPR009061">
    <property type="entry name" value="DNA-bd_dom_put_sf"/>
</dbReference>
<evidence type="ECO:0000313" key="3">
    <source>
        <dbReference type="EMBL" id="MFC6314277.1"/>
    </source>
</evidence>
<keyword evidence="4" id="KW-1185">Reference proteome</keyword>
<keyword evidence="1" id="KW-0238">DNA-binding</keyword>
<sequence length="136" mass="15738">MGYKISDVSRITGLSAYTLRYYDKKGLLPFVDRDSNGRRHFKEHDFEFLAVITCLKETGMQLDEIRQFVDWCLIGDTTLTARLDFFIAHREKVEAQLAQVQGYLQKVDQKIDYYQRACAAGTEDAVREPAILPQPR</sequence>
<proteinExistence type="predicted"/>
<dbReference type="SUPFAM" id="SSF46955">
    <property type="entry name" value="Putative DNA-binding domain"/>
    <property type="match status" value="1"/>
</dbReference>
<dbReference type="PANTHER" id="PTHR30204">
    <property type="entry name" value="REDOX-CYCLING DRUG-SENSING TRANSCRIPTIONAL ACTIVATOR SOXR"/>
    <property type="match status" value="1"/>
</dbReference>
<evidence type="ECO:0000256" key="1">
    <source>
        <dbReference type="ARBA" id="ARBA00023125"/>
    </source>
</evidence>
<accession>A0ABW1UK19</accession>
<dbReference type="Proteomes" id="UP001596310">
    <property type="component" value="Unassembled WGS sequence"/>
</dbReference>
<dbReference type="EMBL" id="JBHSSM010000005">
    <property type="protein sequence ID" value="MFC6314277.1"/>
    <property type="molecule type" value="Genomic_DNA"/>
</dbReference>
<dbReference type="RefSeq" id="WP_125596748.1">
    <property type="nucleotide sequence ID" value="NZ_JBHSSM010000005.1"/>
</dbReference>